<feature type="region of interest" description="Disordered" evidence="1">
    <location>
        <begin position="171"/>
        <end position="209"/>
    </location>
</feature>
<feature type="transmembrane region" description="Helical" evidence="2">
    <location>
        <begin position="128"/>
        <end position="149"/>
    </location>
</feature>
<reference evidence="4 5" key="1">
    <citation type="submission" date="2024-05" db="EMBL/GenBank/DDBJ databases">
        <title>Genome sequencing and assembly of Indian major carp, Cirrhinus mrigala (Hamilton, 1822).</title>
        <authorList>
            <person name="Mohindra V."/>
            <person name="Chowdhury L.M."/>
            <person name="Lal K."/>
            <person name="Jena J.K."/>
        </authorList>
    </citation>
    <scope>NUCLEOTIDE SEQUENCE [LARGE SCALE GENOMIC DNA]</scope>
    <source>
        <strain evidence="4">CM1030</strain>
        <tissue evidence="4">Blood</tissue>
    </source>
</reference>
<dbReference type="InterPro" id="IPR003599">
    <property type="entry name" value="Ig_sub"/>
</dbReference>
<evidence type="ECO:0000313" key="5">
    <source>
        <dbReference type="Proteomes" id="UP001529510"/>
    </source>
</evidence>
<evidence type="ECO:0000256" key="1">
    <source>
        <dbReference type="SAM" id="MobiDB-lite"/>
    </source>
</evidence>
<protein>
    <recommendedName>
        <fullName evidence="3">Ig-like domain-containing protein</fullName>
    </recommendedName>
</protein>
<dbReference type="InterPro" id="IPR007110">
    <property type="entry name" value="Ig-like_dom"/>
</dbReference>
<comment type="caution">
    <text evidence="4">The sequence shown here is derived from an EMBL/GenBank/DDBJ whole genome shotgun (WGS) entry which is preliminary data.</text>
</comment>
<evidence type="ECO:0000259" key="3">
    <source>
        <dbReference type="PROSITE" id="PS50835"/>
    </source>
</evidence>
<keyword evidence="2" id="KW-1133">Transmembrane helix</keyword>
<dbReference type="PROSITE" id="PS50835">
    <property type="entry name" value="IG_LIKE"/>
    <property type="match status" value="1"/>
</dbReference>
<dbReference type="Proteomes" id="UP001529510">
    <property type="component" value="Unassembled WGS sequence"/>
</dbReference>
<name>A0ABD0MQK5_CIRMR</name>
<dbReference type="InterPro" id="IPR036179">
    <property type="entry name" value="Ig-like_dom_sf"/>
</dbReference>
<evidence type="ECO:0000256" key="2">
    <source>
        <dbReference type="SAM" id="Phobius"/>
    </source>
</evidence>
<dbReference type="AlphaFoldDB" id="A0ABD0MQK5"/>
<dbReference type="Gene3D" id="2.60.40.10">
    <property type="entry name" value="Immunoglobulins"/>
    <property type="match status" value="1"/>
</dbReference>
<keyword evidence="2" id="KW-0472">Membrane</keyword>
<accession>A0ABD0MQK5</accession>
<dbReference type="EMBL" id="JAMKFB020000268">
    <property type="protein sequence ID" value="KAL0150841.1"/>
    <property type="molecule type" value="Genomic_DNA"/>
</dbReference>
<gene>
    <name evidence="4" type="ORF">M9458_053860</name>
</gene>
<organism evidence="4 5">
    <name type="scientific">Cirrhinus mrigala</name>
    <name type="common">Mrigala</name>
    <dbReference type="NCBI Taxonomy" id="683832"/>
    <lineage>
        <taxon>Eukaryota</taxon>
        <taxon>Metazoa</taxon>
        <taxon>Chordata</taxon>
        <taxon>Craniata</taxon>
        <taxon>Vertebrata</taxon>
        <taxon>Euteleostomi</taxon>
        <taxon>Actinopterygii</taxon>
        <taxon>Neopterygii</taxon>
        <taxon>Teleostei</taxon>
        <taxon>Ostariophysi</taxon>
        <taxon>Cypriniformes</taxon>
        <taxon>Cyprinidae</taxon>
        <taxon>Labeoninae</taxon>
        <taxon>Labeonini</taxon>
        <taxon>Cirrhinus</taxon>
    </lineage>
</organism>
<proteinExistence type="predicted"/>
<keyword evidence="5" id="KW-1185">Reference proteome</keyword>
<evidence type="ECO:0000313" key="4">
    <source>
        <dbReference type="EMBL" id="KAL0150841.1"/>
    </source>
</evidence>
<dbReference type="SUPFAM" id="SSF48726">
    <property type="entry name" value="Immunoglobulin"/>
    <property type="match status" value="1"/>
</dbReference>
<feature type="compositionally biased region" description="Polar residues" evidence="1">
    <location>
        <begin position="171"/>
        <end position="192"/>
    </location>
</feature>
<dbReference type="InterPro" id="IPR013783">
    <property type="entry name" value="Ig-like_fold"/>
</dbReference>
<feature type="domain" description="Ig-like" evidence="3">
    <location>
        <begin position="19"/>
        <end position="110"/>
    </location>
</feature>
<sequence length="209" mass="23267">MVIKPNWNYLSIKQFYCIPASQSESSEISVKIGEELKLDVLSNADKVEHQDITSKEWMKVWSRNKGIQSDRMNETDGNLTIIAFTSNDAGMYRCLDSDGELLITVTVTVSSTELQEKLDNTHHAQVAVWVWILTGGILVALGALIALFVTKKPKCLTMNGNNEQAYTPGAQMQETVQEPRTQNDSNGAFSDNRSAEDSVSMPFRTELSD</sequence>
<keyword evidence="2" id="KW-0812">Transmembrane</keyword>
<dbReference type="SMART" id="SM00409">
    <property type="entry name" value="IG"/>
    <property type="match status" value="1"/>
</dbReference>